<evidence type="ECO:0000313" key="2">
    <source>
        <dbReference type="EMBL" id="MBI1683637.1"/>
    </source>
</evidence>
<accession>A0ABS0SVG1</accession>
<protein>
    <submittedName>
        <fullName evidence="2">Uncharacterized protein</fullName>
    </submittedName>
</protein>
<evidence type="ECO:0000256" key="1">
    <source>
        <dbReference type="SAM" id="Phobius"/>
    </source>
</evidence>
<feature type="transmembrane region" description="Helical" evidence="1">
    <location>
        <begin position="20"/>
        <end position="41"/>
    </location>
</feature>
<keyword evidence="1" id="KW-0812">Transmembrane</keyword>
<gene>
    <name evidence="2" type="ORF">I4Q42_08160</name>
</gene>
<name>A0ABS0SVG1_9CAUL</name>
<keyword evidence="3" id="KW-1185">Reference proteome</keyword>
<comment type="caution">
    <text evidence="2">The sequence shown here is derived from an EMBL/GenBank/DDBJ whole genome shotgun (WGS) entry which is preliminary data.</text>
</comment>
<sequence>MTIDMVSRRPRRAHGLTSSLFCFTTIIGGLTAAAVLLKMLISLAS</sequence>
<organism evidence="2 3">
    <name type="scientific">Caulobacter hibisci</name>
    <dbReference type="NCBI Taxonomy" id="2035993"/>
    <lineage>
        <taxon>Bacteria</taxon>
        <taxon>Pseudomonadati</taxon>
        <taxon>Pseudomonadota</taxon>
        <taxon>Alphaproteobacteria</taxon>
        <taxon>Caulobacterales</taxon>
        <taxon>Caulobacteraceae</taxon>
        <taxon>Caulobacter</taxon>
    </lineage>
</organism>
<reference evidence="2 3" key="1">
    <citation type="submission" date="2020-11" db="EMBL/GenBank/DDBJ databases">
        <title>genome sequence of strain KACC 18849.</title>
        <authorList>
            <person name="Gao J."/>
            <person name="Zhang X."/>
        </authorList>
    </citation>
    <scope>NUCLEOTIDE SEQUENCE [LARGE SCALE GENOMIC DNA]</scope>
    <source>
        <strain evidence="2 3">KACC 18849</strain>
    </source>
</reference>
<dbReference type="Proteomes" id="UP000639859">
    <property type="component" value="Unassembled WGS sequence"/>
</dbReference>
<proteinExistence type="predicted"/>
<dbReference type="EMBL" id="JADWOX010000004">
    <property type="protein sequence ID" value="MBI1683637.1"/>
    <property type="molecule type" value="Genomic_DNA"/>
</dbReference>
<evidence type="ECO:0000313" key="3">
    <source>
        <dbReference type="Proteomes" id="UP000639859"/>
    </source>
</evidence>
<keyword evidence="1" id="KW-0472">Membrane</keyword>
<dbReference type="RefSeq" id="WP_198575572.1">
    <property type="nucleotide sequence ID" value="NZ_JADWOX010000004.1"/>
</dbReference>
<keyword evidence="1" id="KW-1133">Transmembrane helix</keyword>